<dbReference type="InterPro" id="IPR010627">
    <property type="entry name" value="Prepilin_pept_A24_N"/>
</dbReference>
<evidence type="ECO:0000256" key="5">
    <source>
        <dbReference type="ARBA" id="ARBA00022692"/>
    </source>
</evidence>
<protein>
    <recommendedName>
        <fullName evidence="9">Prepilin leader peptidase/N-methyltransferase</fullName>
        <ecNumber evidence="9">2.1.1.-</ecNumber>
        <ecNumber evidence="9">3.4.23.43</ecNumber>
    </recommendedName>
</protein>
<keyword evidence="9" id="KW-0489">Methyltransferase</keyword>
<dbReference type="InterPro" id="IPR000045">
    <property type="entry name" value="Prepilin_IV_endopep_pep"/>
</dbReference>
<dbReference type="Pfam" id="PF01478">
    <property type="entry name" value="Peptidase_A24"/>
    <property type="match status" value="1"/>
</dbReference>
<feature type="transmembrane region" description="Helical" evidence="10">
    <location>
        <begin position="237"/>
        <end position="262"/>
    </location>
</feature>
<dbReference type="InterPro" id="IPR050882">
    <property type="entry name" value="Prepilin_peptidase/N-MTase"/>
</dbReference>
<dbReference type="GO" id="GO:0005886">
    <property type="term" value="C:plasma membrane"/>
    <property type="evidence" value="ECO:0007669"/>
    <property type="project" value="UniProtKB-SubCell"/>
</dbReference>
<feature type="transmembrane region" description="Helical" evidence="10">
    <location>
        <begin position="103"/>
        <end position="124"/>
    </location>
</feature>
<dbReference type="InterPro" id="IPR014032">
    <property type="entry name" value="Peptidase_A24A_bac"/>
</dbReference>
<dbReference type="GO" id="GO:0006465">
    <property type="term" value="P:signal peptide processing"/>
    <property type="evidence" value="ECO:0007669"/>
    <property type="project" value="TreeGrafter"/>
</dbReference>
<evidence type="ECO:0000256" key="3">
    <source>
        <dbReference type="ARBA" id="ARBA00022475"/>
    </source>
</evidence>
<evidence type="ECO:0000259" key="11">
    <source>
        <dbReference type="Pfam" id="PF01478"/>
    </source>
</evidence>
<comment type="function">
    <text evidence="9">Plays an essential role in type IV pili and type II pseudopili formation by proteolytically removing the leader sequence from substrate proteins and subsequently monomethylating the alpha-amino group of the newly exposed N-terminal phenylalanine.</text>
</comment>
<comment type="similarity">
    <text evidence="2 8">Belongs to the peptidase A24 family.</text>
</comment>
<feature type="domain" description="Prepilin type IV endopeptidase peptidase" evidence="11">
    <location>
        <begin position="113"/>
        <end position="221"/>
    </location>
</feature>
<dbReference type="GO" id="GO:0004190">
    <property type="term" value="F:aspartic-type endopeptidase activity"/>
    <property type="evidence" value="ECO:0007669"/>
    <property type="project" value="UniProtKB-EC"/>
</dbReference>
<feature type="domain" description="Prepilin peptidase A24 N-terminal" evidence="12">
    <location>
        <begin position="11"/>
        <end position="90"/>
    </location>
</feature>
<reference evidence="14" key="1">
    <citation type="submission" date="2017-09" db="EMBL/GenBank/DDBJ databases">
        <title>Depth-based differentiation of microbial function through sediment-hosted aquifers and enrichment of novel symbionts in the deep terrestrial subsurface.</title>
        <authorList>
            <person name="Probst A.J."/>
            <person name="Ladd B."/>
            <person name="Jarett J.K."/>
            <person name="Geller-Mcgrath D.E."/>
            <person name="Sieber C.M.K."/>
            <person name="Emerson J.B."/>
            <person name="Anantharaman K."/>
            <person name="Thomas B.C."/>
            <person name="Malmstrom R."/>
            <person name="Stieglmeier M."/>
            <person name="Klingl A."/>
            <person name="Woyke T."/>
            <person name="Ryan C.M."/>
            <person name="Banfield J.F."/>
        </authorList>
    </citation>
    <scope>NUCLEOTIDE SEQUENCE [LARGE SCALE GENOMIC DNA]</scope>
</reference>
<proteinExistence type="inferred from homology"/>
<accession>A0A2H0WPP6</accession>
<feature type="transmembrane region" description="Helical" evidence="10">
    <location>
        <begin position="6"/>
        <end position="26"/>
    </location>
</feature>
<dbReference type="Gene3D" id="1.20.120.1220">
    <property type="match status" value="1"/>
</dbReference>
<comment type="catalytic activity">
    <reaction evidence="9">
        <text>Typically cleaves a -Gly-|-Phe- bond to release an N-terminal, basic peptide of 5-8 residues from type IV prepilin, and then N-methylates the new N-terminal amino group, the methyl donor being S-adenosyl-L-methionine.</text>
        <dbReference type="EC" id="3.4.23.43"/>
    </reaction>
</comment>
<feature type="transmembrane region" description="Helical" evidence="10">
    <location>
        <begin position="192"/>
        <end position="225"/>
    </location>
</feature>
<evidence type="ECO:0000256" key="10">
    <source>
        <dbReference type="SAM" id="Phobius"/>
    </source>
</evidence>
<keyword evidence="9" id="KW-0808">Transferase</keyword>
<keyword evidence="9" id="KW-0645">Protease</keyword>
<keyword evidence="6 10" id="KW-1133">Transmembrane helix</keyword>
<dbReference type="AlphaFoldDB" id="A0A2H0WPP6"/>
<sequence length="263" mass="29352">MALISVFVLSFGLVVGSFLNVLIYRLPRNLNFVKGRSFCPKCKTKIHWSDNIPLLSFLMLRGKCRACKSPISPRYPLVEIVTGVLTVLIFNFQFTIFNQLLNFQIIFSFICYLLLTWGLIVIFLIDLENQIIPDEILLPLIGLFLIKTAFPPLNSKFLILNSMTSAVGAFLFLFIIYLVTKGRGMGFGDVKLAFLMGLSLGFPKIIVAFYVAFLTGAFAGIILILGSKAKLKQKIAFGPFLSFATLTTILWGEKILGFVLALL</sequence>
<evidence type="ECO:0000313" key="14">
    <source>
        <dbReference type="Proteomes" id="UP000230775"/>
    </source>
</evidence>
<evidence type="ECO:0000256" key="9">
    <source>
        <dbReference type="RuleBase" id="RU003794"/>
    </source>
</evidence>
<comment type="caution">
    <text evidence="13">The sequence shown here is derived from an EMBL/GenBank/DDBJ whole genome shotgun (WGS) entry which is preliminary data.</text>
</comment>
<dbReference type="EC" id="2.1.1.-" evidence="9"/>
<keyword evidence="9" id="KW-0511">Multifunctional enzyme</keyword>
<dbReference type="Pfam" id="PF06750">
    <property type="entry name" value="A24_N_bact"/>
    <property type="match status" value="1"/>
</dbReference>
<evidence type="ECO:0000259" key="12">
    <source>
        <dbReference type="Pfam" id="PF06750"/>
    </source>
</evidence>
<comment type="subcellular location">
    <subcellularLocation>
        <location evidence="1">Cell inner membrane</location>
        <topology evidence="1">Multi-pass membrane protein</topology>
    </subcellularLocation>
    <subcellularLocation>
        <location evidence="9">Cell membrane</location>
        <topology evidence="9">Multi-pass membrane protein</topology>
    </subcellularLocation>
</comment>
<organism evidence="13 14">
    <name type="scientific">Candidatus Shapirobacteria bacterium CG09_land_8_20_14_0_10_39_12</name>
    <dbReference type="NCBI Taxonomy" id="1974885"/>
    <lineage>
        <taxon>Bacteria</taxon>
        <taxon>Candidatus Shapironibacteriota</taxon>
    </lineage>
</organism>
<evidence type="ECO:0000256" key="1">
    <source>
        <dbReference type="ARBA" id="ARBA00004429"/>
    </source>
</evidence>
<gene>
    <name evidence="13" type="ORF">COT64_01640</name>
</gene>
<feature type="transmembrane region" description="Helical" evidence="10">
    <location>
        <begin position="75"/>
        <end position="97"/>
    </location>
</feature>
<evidence type="ECO:0000256" key="2">
    <source>
        <dbReference type="ARBA" id="ARBA00005801"/>
    </source>
</evidence>
<evidence type="ECO:0000313" key="13">
    <source>
        <dbReference type="EMBL" id="PIS14632.1"/>
    </source>
</evidence>
<evidence type="ECO:0000256" key="6">
    <source>
        <dbReference type="ARBA" id="ARBA00022989"/>
    </source>
</evidence>
<dbReference type="GO" id="GO:0032259">
    <property type="term" value="P:methylation"/>
    <property type="evidence" value="ECO:0007669"/>
    <property type="project" value="UniProtKB-KW"/>
</dbReference>
<dbReference type="GO" id="GO:0008168">
    <property type="term" value="F:methyltransferase activity"/>
    <property type="evidence" value="ECO:0007669"/>
    <property type="project" value="UniProtKB-KW"/>
</dbReference>
<keyword evidence="5 9" id="KW-0812">Transmembrane</keyword>
<dbReference type="EC" id="3.4.23.43" evidence="9"/>
<evidence type="ECO:0000256" key="8">
    <source>
        <dbReference type="RuleBase" id="RU003793"/>
    </source>
</evidence>
<name>A0A2H0WPP6_9BACT</name>
<keyword evidence="3" id="KW-1003">Cell membrane</keyword>
<keyword evidence="9" id="KW-0378">Hydrolase</keyword>
<dbReference type="EMBL" id="PEZI01000036">
    <property type="protein sequence ID" value="PIS14632.1"/>
    <property type="molecule type" value="Genomic_DNA"/>
</dbReference>
<dbReference type="PANTHER" id="PTHR30487:SF0">
    <property type="entry name" value="PREPILIN LEADER PEPTIDASE_N-METHYLTRANSFERASE-RELATED"/>
    <property type="match status" value="1"/>
</dbReference>
<dbReference type="PRINTS" id="PR00864">
    <property type="entry name" value="PREPILNPTASE"/>
</dbReference>
<evidence type="ECO:0000256" key="4">
    <source>
        <dbReference type="ARBA" id="ARBA00022519"/>
    </source>
</evidence>
<dbReference type="PANTHER" id="PTHR30487">
    <property type="entry name" value="TYPE 4 PREPILIN-LIKE PROTEINS LEADER PEPTIDE-PROCESSING ENZYME"/>
    <property type="match status" value="1"/>
</dbReference>
<evidence type="ECO:0000256" key="7">
    <source>
        <dbReference type="ARBA" id="ARBA00023136"/>
    </source>
</evidence>
<keyword evidence="7 10" id="KW-0472">Membrane</keyword>
<keyword evidence="4" id="KW-0997">Cell inner membrane</keyword>
<feature type="transmembrane region" description="Helical" evidence="10">
    <location>
        <begin position="159"/>
        <end position="180"/>
    </location>
</feature>
<dbReference type="Proteomes" id="UP000230775">
    <property type="component" value="Unassembled WGS sequence"/>
</dbReference>